<accession>A0A0F9N1Q3</accession>
<dbReference type="EMBL" id="LAZR01004090">
    <property type="protein sequence ID" value="KKN11894.1"/>
    <property type="molecule type" value="Genomic_DNA"/>
</dbReference>
<organism evidence="1">
    <name type="scientific">marine sediment metagenome</name>
    <dbReference type="NCBI Taxonomy" id="412755"/>
    <lineage>
        <taxon>unclassified sequences</taxon>
        <taxon>metagenomes</taxon>
        <taxon>ecological metagenomes</taxon>
    </lineage>
</organism>
<name>A0A0F9N1Q3_9ZZZZ</name>
<proteinExistence type="predicted"/>
<dbReference type="Gene3D" id="1.10.3210.10">
    <property type="entry name" value="Hypothetical protein af1432"/>
    <property type="match status" value="1"/>
</dbReference>
<evidence type="ECO:0000313" key="1">
    <source>
        <dbReference type="EMBL" id="KKN11894.1"/>
    </source>
</evidence>
<comment type="caution">
    <text evidence="1">The sequence shown here is derived from an EMBL/GenBank/DDBJ whole genome shotgun (WGS) entry which is preliminary data.</text>
</comment>
<dbReference type="SUPFAM" id="SSF109604">
    <property type="entry name" value="HD-domain/PDEase-like"/>
    <property type="match status" value="1"/>
</dbReference>
<gene>
    <name evidence="1" type="ORF">LCGC14_1021930</name>
</gene>
<dbReference type="PANTHER" id="PTHR46246">
    <property type="entry name" value="GUANOSINE-3',5'-BIS(DIPHOSPHATE) 3'-PYROPHOSPHOHYDROLASE MESH1"/>
    <property type="match status" value="1"/>
</dbReference>
<dbReference type="PANTHER" id="PTHR46246:SF1">
    <property type="entry name" value="GUANOSINE-3',5'-BIS(DIPHOSPHATE) 3'-PYROPHOSPHOHYDROLASE MESH1"/>
    <property type="match status" value="1"/>
</dbReference>
<evidence type="ECO:0008006" key="2">
    <source>
        <dbReference type="Google" id="ProtNLM"/>
    </source>
</evidence>
<dbReference type="AlphaFoldDB" id="A0A0F9N1Q3"/>
<sequence>MNDIETSDTVMLIEAINFAAKAHKNQRRKGDGDSPYINHLIEVLSLLSSSAKVTDTNILIAAVLHDILEDTDTSESELIDKFGATVASYVSSVSDDKTMSLAERRDKQLKSILKASDPIKYIKLADHCSNIASIPPNWNKQRLKEYIQWSHSVAEKCFMVSKALADIYQQRYLLALNEIEENG</sequence>
<protein>
    <recommendedName>
        <fullName evidence="2">HD/PDEase domain-containing protein</fullName>
    </recommendedName>
</protein>
<dbReference type="GO" id="GO:0008893">
    <property type="term" value="F:guanosine-3',5'-bis(diphosphate) 3'-diphosphatase activity"/>
    <property type="evidence" value="ECO:0007669"/>
    <property type="project" value="TreeGrafter"/>
</dbReference>
<reference evidence="1" key="1">
    <citation type="journal article" date="2015" name="Nature">
        <title>Complex archaea that bridge the gap between prokaryotes and eukaryotes.</title>
        <authorList>
            <person name="Spang A."/>
            <person name="Saw J.H."/>
            <person name="Jorgensen S.L."/>
            <person name="Zaremba-Niedzwiedzka K."/>
            <person name="Martijn J."/>
            <person name="Lind A.E."/>
            <person name="van Eijk R."/>
            <person name="Schleper C."/>
            <person name="Guy L."/>
            <person name="Ettema T.J."/>
        </authorList>
    </citation>
    <scope>NUCLEOTIDE SEQUENCE</scope>
</reference>
<dbReference type="InterPro" id="IPR052194">
    <property type="entry name" value="MESH1"/>
</dbReference>
<dbReference type="Pfam" id="PF13328">
    <property type="entry name" value="HD_4"/>
    <property type="match status" value="1"/>
</dbReference>